<evidence type="ECO:0000313" key="1">
    <source>
        <dbReference type="EMBL" id="KAI5655595.1"/>
    </source>
</evidence>
<evidence type="ECO:0000313" key="2">
    <source>
        <dbReference type="Proteomes" id="UP001060085"/>
    </source>
</evidence>
<gene>
    <name evidence="1" type="ORF">M9H77_32782</name>
</gene>
<keyword evidence="2" id="KW-1185">Reference proteome</keyword>
<sequence length="173" mass="19074">MSQISDGVWKIIRSGDGMKAEIMETVQSVYNTLLNPKVNECSTSTSPADLLPAQKEHENNRSLAASTSGIQERLSDGEPHEPPGFSMRDHSQNNTNGHHDLTKESRRKSKSRVESKSRVDKTRDEPTQEAYHFDEKSEPSRVSKSPPPGTSEVVEQQSDDGGEDDPDLPPGFG</sequence>
<organism evidence="1 2">
    <name type="scientific">Catharanthus roseus</name>
    <name type="common">Madagascar periwinkle</name>
    <name type="synonym">Vinca rosea</name>
    <dbReference type="NCBI Taxonomy" id="4058"/>
    <lineage>
        <taxon>Eukaryota</taxon>
        <taxon>Viridiplantae</taxon>
        <taxon>Streptophyta</taxon>
        <taxon>Embryophyta</taxon>
        <taxon>Tracheophyta</taxon>
        <taxon>Spermatophyta</taxon>
        <taxon>Magnoliopsida</taxon>
        <taxon>eudicotyledons</taxon>
        <taxon>Gunneridae</taxon>
        <taxon>Pentapetalae</taxon>
        <taxon>asterids</taxon>
        <taxon>lamiids</taxon>
        <taxon>Gentianales</taxon>
        <taxon>Apocynaceae</taxon>
        <taxon>Rauvolfioideae</taxon>
        <taxon>Vinceae</taxon>
        <taxon>Catharanthinae</taxon>
        <taxon>Catharanthus</taxon>
    </lineage>
</organism>
<reference evidence="2" key="1">
    <citation type="journal article" date="2023" name="Nat. Plants">
        <title>Single-cell RNA sequencing provides a high-resolution roadmap for understanding the multicellular compartmentation of specialized metabolism.</title>
        <authorList>
            <person name="Sun S."/>
            <person name="Shen X."/>
            <person name="Li Y."/>
            <person name="Li Y."/>
            <person name="Wang S."/>
            <person name="Li R."/>
            <person name="Zhang H."/>
            <person name="Shen G."/>
            <person name="Guo B."/>
            <person name="Wei J."/>
            <person name="Xu J."/>
            <person name="St-Pierre B."/>
            <person name="Chen S."/>
            <person name="Sun C."/>
        </authorList>
    </citation>
    <scope>NUCLEOTIDE SEQUENCE [LARGE SCALE GENOMIC DNA]</scope>
</reference>
<comment type="caution">
    <text evidence="1">The sequence shown here is derived from an EMBL/GenBank/DDBJ whole genome shotgun (WGS) entry which is preliminary data.</text>
</comment>
<name>A0ACC0A5R4_CATRO</name>
<dbReference type="EMBL" id="CM044707">
    <property type="protein sequence ID" value="KAI5655595.1"/>
    <property type="molecule type" value="Genomic_DNA"/>
</dbReference>
<accession>A0ACC0A5R4</accession>
<dbReference type="Proteomes" id="UP001060085">
    <property type="component" value="Linkage Group LG07"/>
</dbReference>
<protein>
    <submittedName>
        <fullName evidence="1">Uncharacterized protein</fullName>
    </submittedName>
</protein>
<proteinExistence type="predicted"/>